<feature type="region of interest" description="Disordered" evidence="1">
    <location>
        <begin position="97"/>
        <end position="122"/>
    </location>
</feature>
<dbReference type="GeneID" id="20521612"/>
<dbReference type="OrthoDB" id="2194467at2759"/>
<dbReference type="Proteomes" id="UP000010094">
    <property type="component" value="Chromosome VII"/>
</dbReference>
<feature type="compositionally biased region" description="Polar residues" evidence="1">
    <location>
        <begin position="103"/>
        <end position="115"/>
    </location>
</feature>
<dbReference type="EMBL" id="CP003524">
    <property type="protein sequence ID" value="AFN83304.1"/>
    <property type="molecule type" value="Genomic_DNA"/>
</dbReference>
<evidence type="ECO:0000256" key="1">
    <source>
        <dbReference type="SAM" id="MobiDB-lite"/>
    </source>
</evidence>
<protein>
    <submittedName>
        <fullName evidence="2">Uncharacterized protein</fullName>
    </submittedName>
</protein>
<keyword evidence="3" id="KW-1185">Reference proteome</keyword>
<dbReference type="RefSeq" id="XP_009264801.1">
    <property type="nucleotide sequence ID" value="XM_009266526.1"/>
</dbReference>
<organism evidence="2 3">
    <name type="scientific">Encephalitozoon romaleae (strain SJ-2008)</name>
    <name type="common">Microsporidian parasite</name>
    <dbReference type="NCBI Taxonomy" id="1178016"/>
    <lineage>
        <taxon>Eukaryota</taxon>
        <taxon>Fungi</taxon>
        <taxon>Fungi incertae sedis</taxon>
        <taxon>Microsporidia</taxon>
        <taxon>Unikaryonidae</taxon>
        <taxon>Encephalitozoon</taxon>
    </lineage>
</organism>
<dbReference type="KEGG" id="ero:EROM_070530"/>
<evidence type="ECO:0000313" key="3">
    <source>
        <dbReference type="Proteomes" id="UP000010094"/>
    </source>
</evidence>
<accession>I7ANF9</accession>
<evidence type="ECO:0000313" key="2">
    <source>
        <dbReference type="EMBL" id="AFN83304.1"/>
    </source>
</evidence>
<name>I7ANF9_ENCRO</name>
<gene>
    <name evidence="2" type="ordered locus">EROM_070530</name>
</gene>
<proteinExistence type="predicted"/>
<dbReference type="AlphaFoldDB" id="I7ANF9"/>
<dbReference type="HOGENOM" id="CLU_980145_0_0_1"/>
<sequence>MKGEVEFLESDSPGRRPCTYTRSQAMALYEEHRKHILKELIAREVQKRITNKILGKRETEEGLLFIKHRHDTSMDGISGMLTDGEYSISLEEKGVCDEDRTQYSKTPHSPPSSLDTGRCKPNANLRRPERFVDVEACVSGDEGNSLDADEGDPDDLSFIASSDEDYEAPTKKHNRDMLKINKRILRNLKKKFMKKAQSKAFFGPEGHTEKEPSDCEVIEEEDIDVSEDTVEDIVEDFMFSKEEMEYPHEAKPFFTKPGQIEFTENIKLAEKRLGERKSGWDFDESK</sequence>
<reference evidence="2 3" key="1">
    <citation type="journal article" date="2012" name="Proc. Natl. Acad. Sci. U.S.A.">
        <title>Gain and loss of multiple functionally related, horizontally transferred genes in the reduced genomes of two microsporidian parasites.</title>
        <authorList>
            <person name="Pombert J.-F."/>
            <person name="Selman M."/>
            <person name="Burki F."/>
            <person name="Bardell F.T."/>
            <person name="Farinelli L."/>
            <person name="Solter L.F."/>
            <person name="Whitman D.W."/>
            <person name="Weiss L.M."/>
            <person name="Corradi N."/>
            <person name="Keeling P.J."/>
        </authorList>
    </citation>
    <scope>NUCLEOTIDE SEQUENCE [LARGE SCALE GENOMIC DNA]</scope>
    <source>
        <strain evidence="2 3">SJ-2008</strain>
    </source>
</reference>
<dbReference type="VEuPathDB" id="MicrosporidiaDB:EROM_070530"/>